<dbReference type="Proteomes" id="UP000635606">
    <property type="component" value="Unassembled WGS sequence"/>
</dbReference>
<name>A0A8J4EDD8_9ACTN</name>
<comment type="caution">
    <text evidence="2">The sequence shown here is derived from an EMBL/GenBank/DDBJ whole genome shotgun (WGS) entry which is preliminary data.</text>
</comment>
<feature type="compositionally biased region" description="Low complexity" evidence="1">
    <location>
        <begin position="82"/>
        <end position="97"/>
    </location>
</feature>
<organism evidence="2 3">
    <name type="scientific">Virgisporangium ochraceum</name>
    <dbReference type="NCBI Taxonomy" id="65505"/>
    <lineage>
        <taxon>Bacteria</taxon>
        <taxon>Bacillati</taxon>
        <taxon>Actinomycetota</taxon>
        <taxon>Actinomycetes</taxon>
        <taxon>Micromonosporales</taxon>
        <taxon>Micromonosporaceae</taxon>
        <taxon>Virgisporangium</taxon>
    </lineage>
</organism>
<dbReference type="AlphaFoldDB" id="A0A8J4EDD8"/>
<sequence>MAQYTVIISSADNQAETVVSVDSVAGEPRVTQVAVRSREGADIALHPMPDIDLQLLLRALWPSGEPDDAPPTRAAPRRSSGRKPAATTPRTAPANAKAKSKAGTQQPPVRAGRVYRRMPDDLAEVYAEHGTVVAVAKHYGVPRHTAQGWIGRLRASSAGSE</sequence>
<evidence type="ECO:0000256" key="1">
    <source>
        <dbReference type="SAM" id="MobiDB-lite"/>
    </source>
</evidence>
<feature type="region of interest" description="Disordered" evidence="1">
    <location>
        <begin position="62"/>
        <end position="114"/>
    </location>
</feature>
<reference evidence="2" key="1">
    <citation type="submission" date="2021-01" db="EMBL/GenBank/DDBJ databases">
        <title>Whole genome shotgun sequence of Virgisporangium ochraceum NBRC 16418.</title>
        <authorList>
            <person name="Komaki H."/>
            <person name="Tamura T."/>
        </authorList>
    </citation>
    <scope>NUCLEOTIDE SEQUENCE</scope>
    <source>
        <strain evidence="2">NBRC 16418</strain>
    </source>
</reference>
<dbReference type="EMBL" id="BOPH01000082">
    <property type="protein sequence ID" value="GIJ70599.1"/>
    <property type="molecule type" value="Genomic_DNA"/>
</dbReference>
<evidence type="ECO:0008006" key="4">
    <source>
        <dbReference type="Google" id="ProtNLM"/>
    </source>
</evidence>
<dbReference type="RefSeq" id="WP_203930499.1">
    <property type="nucleotide sequence ID" value="NZ_BOPH01000082.1"/>
</dbReference>
<accession>A0A8J4EDD8</accession>
<evidence type="ECO:0000313" key="3">
    <source>
        <dbReference type="Proteomes" id="UP000635606"/>
    </source>
</evidence>
<protein>
    <recommendedName>
        <fullName evidence="4">Helix-turn-helix domain-containing protein</fullName>
    </recommendedName>
</protein>
<keyword evidence="3" id="KW-1185">Reference proteome</keyword>
<gene>
    <name evidence="2" type="ORF">Voc01_055160</name>
</gene>
<evidence type="ECO:0000313" key="2">
    <source>
        <dbReference type="EMBL" id="GIJ70599.1"/>
    </source>
</evidence>
<proteinExistence type="predicted"/>